<dbReference type="OrthoDB" id="9789516at2"/>
<keyword evidence="3" id="KW-1185">Reference proteome</keyword>
<feature type="transmembrane region" description="Helical" evidence="1">
    <location>
        <begin position="44"/>
        <end position="67"/>
    </location>
</feature>
<evidence type="ECO:0000256" key="1">
    <source>
        <dbReference type="SAM" id="Phobius"/>
    </source>
</evidence>
<feature type="transmembrane region" description="Helical" evidence="1">
    <location>
        <begin position="12"/>
        <end position="32"/>
    </location>
</feature>
<comment type="caution">
    <text evidence="2">The sequence shown here is derived from an EMBL/GenBank/DDBJ whole genome shotgun (WGS) entry which is preliminary data.</text>
</comment>
<dbReference type="PANTHER" id="PTHR31876:SF26">
    <property type="entry name" value="PROTEIN LIKE COV 2"/>
    <property type="match status" value="1"/>
</dbReference>
<evidence type="ECO:0000313" key="2">
    <source>
        <dbReference type="EMBL" id="PKD45333.1"/>
    </source>
</evidence>
<reference evidence="2 3" key="1">
    <citation type="submission" date="2017-11" db="EMBL/GenBank/DDBJ databases">
        <title>Rhodohalobacter 15182 sp. nov., isolated from a salt lake.</title>
        <authorList>
            <person name="Han S."/>
        </authorList>
    </citation>
    <scope>NUCLEOTIDE SEQUENCE [LARGE SCALE GENOMIC DNA]</scope>
    <source>
        <strain evidence="2 3">15182</strain>
    </source>
</reference>
<name>A0A2N0VMA6_9BACT</name>
<dbReference type="Proteomes" id="UP000233398">
    <property type="component" value="Unassembled WGS sequence"/>
</dbReference>
<dbReference type="EMBL" id="PISP01000001">
    <property type="protein sequence ID" value="PKD45333.1"/>
    <property type="molecule type" value="Genomic_DNA"/>
</dbReference>
<sequence>MKTILNYFLRGLLFIFPLYATVFVIVVLVNWLDSAVNPILFGWLPIHIPGLGLFTTIIFIALLGFIISTALTRPIVTYFESLLSKIPFIKIIYTAFKDFTEAFLGDKKKFNKPVIVTLTDGVDRIGFITERDLSILNIENRVAVYCPHSYNFSGNLFLVDPNRVKILKIDPSEAMKFAVSAGVTQIEAIKS</sequence>
<evidence type="ECO:0000313" key="3">
    <source>
        <dbReference type="Proteomes" id="UP000233398"/>
    </source>
</evidence>
<evidence type="ECO:0008006" key="4">
    <source>
        <dbReference type="Google" id="ProtNLM"/>
    </source>
</evidence>
<keyword evidence="1" id="KW-0812">Transmembrane</keyword>
<keyword evidence="1" id="KW-0472">Membrane</keyword>
<proteinExistence type="predicted"/>
<accession>A0A2N0VMA6</accession>
<dbReference type="PANTHER" id="PTHR31876">
    <property type="entry name" value="COV-LIKE PROTEIN 1"/>
    <property type="match status" value="1"/>
</dbReference>
<dbReference type="Pfam" id="PF04367">
    <property type="entry name" value="DUF502"/>
    <property type="match status" value="1"/>
</dbReference>
<protein>
    <recommendedName>
        <fullName evidence="4">DUF502 domain-containing protein</fullName>
    </recommendedName>
</protein>
<keyword evidence="1" id="KW-1133">Transmembrane helix</keyword>
<dbReference type="RefSeq" id="WP_101072906.1">
    <property type="nucleotide sequence ID" value="NZ_PISP01000001.1"/>
</dbReference>
<organism evidence="2 3">
    <name type="scientific">Rhodohalobacter barkolensis</name>
    <dbReference type="NCBI Taxonomy" id="2053187"/>
    <lineage>
        <taxon>Bacteria</taxon>
        <taxon>Pseudomonadati</taxon>
        <taxon>Balneolota</taxon>
        <taxon>Balneolia</taxon>
        <taxon>Balneolales</taxon>
        <taxon>Balneolaceae</taxon>
        <taxon>Rhodohalobacter</taxon>
    </lineage>
</organism>
<dbReference type="InterPro" id="IPR007462">
    <property type="entry name" value="COV1-like"/>
</dbReference>
<gene>
    <name evidence="2" type="ORF">CWD77_01535</name>
</gene>
<dbReference type="AlphaFoldDB" id="A0A2N0VMA6"/>